<sequence length="183" mass="21109">MWVDTFRTARMLAERPGPGDFLEWCQLRQDPRVAATLGGLRPEERLRRDLDAILEHWARHGFGVWMWRAPADGRLIGHCGLRHYPVEGQEELELLYALRFESWGQGLATEMAAASLEVGFERLGFEDVVAFTLTTNKASRRVMEKLGMRYERDITHADLPHVLLRITAAEWRQGPVRERFPLG</sequence>
<dbReference type="SUPFAM" id="SSF55729">
    <property type="entry name" value="Acyl-CoA N-acyltransferases (Nat)"/>
    <property type="match status" value="1"/>
</dbReference>
<dbReference type="InterPro" id="IPR051531">
    <property type="entry name" value="N-acetyltransferase"/>
</dbReference>
<dbReference type="Gene3D" id="3.40.630.30">
    <property type="match status" value="1"/>
</dbReference>
<evidence type="ECO:0000313" key="3">
    <source>
        <dbReference type="Proteomes" id="UP000028547"/>
    </source>
</evidence>
<feature type="domain" description="N-acetyltransferase" evidence="1">
    <location>
        <begin position="4"/>
        <end position="169"/>
    </location>
</feature>
<name>A0A084T1Y8_9BACT</name>
<proteinExistence type="predicted"/>
<dbReference type="PANTHER" id="PTHR43792:SF1">
    <property type="entry name" value="N-ACETYLTRANSFERASE DOMAIN-CONTAINING PROTEIN"/>
    <property type="match status" value="1"/>
</dbReference>
<dbReference type="InterPro" id="IPR000182">
    <property type="entry name" value="GNAT_dom"/>
</dbReference>
<evidence type="ECO:0000313" key="2">
    <source>
        <dbReference type="EMBL" id="KFA94723.1"/>
    </source>
</evidence>
<reference evidence="2 3" key="1">
    <citation type="submission" date="2014-07" db="EMBL/GenBank/DDBJ databases">
        <title>Draft Genome Sequence of Gephyronic Acid Producer, Cystobacter violaceus Strain Cb vi76.</title>
        <authorList>
            <person name="Stevens D.C."/>
            <person name="Young J."/>
            <person name="Carmichael R."/>
            <person name="Tan J."/>
            <person name="Taylor R.E."/>
        </authorList>
    </citation>
    <scope>NUCLEOTIDE SEQUENCE [LARGE SCALE GENOMIC DNA]</scope>
    <source>
        <strain evidence="2 3">Cb vi76</strain>
    </source>
</reference>
<dbReference type="InterPro" id="IPR016181">
    <property type="entry name" value="Acyl_CoA_acyltransferase"/>
</dbReference>
<evidence type="ECO:0000259" key="1">
    <source>
        <dbReference type="PROSITE" id="PS51186"/>
    </source>
</evidence>
<dbReference type="AlphaFoldDB" id="A0A084T1Y8"/>
<dbReference type="GO" id="GO:0016747">
    <property type="term" value="F:acyltransferase activity, transferring groups other than amino-acyl groups"/>
    <property type="evidence" value="ECO:0007669"/>
    <property type="project" value="InterPro"/>
</dbReference>
<dbReference type="EMBL" id="JPMI01000004">
    <property type="protein sequence ID" value="KFA94723.1"/>
    <property type="molecule type" value="Genomic_DNA"/>
</dbReference>
<accession>A0A084T1Y8</accession>
<dbReference type="PANTHER" id="PTHR43792">
    <property type="entry name" value="GNAT FAMILY, PUTATIVE (AFU_ORTHOLOGUE AFUA_3G00765)-RELATED-RELATED"/>
    <property type="match status" value="1"/>
</dbReference>
<protein>
    <recommendedName>
        <fullName evidence="1">N-acetyltransferase domain-containing protein</fullName>
    </recommendedName>
</protein>
<dbReference type="PROSITE" id="PS51186">
    <property type="entry name" value="GNAT"/>
    <property type="match status" value="1"/>
</dbReference>
<dbReference type="Pfam" id="PF13302">
    <property type="entry name" value="Acetyltransf_3"/>
    <property type="match status" value="1"/>
</dbReference>
<organism evidence="2 3">
    <name type="scientific">Archangium violaceum Cb vi76</name>
    <dbReference type="NCBI Taxonomy" id="1406225"/>
    <lineage>
        <taxon>Bacteria</taxon>
        <taxon>Pseudomonadati</taxon>
        <taxon>Myxococcota</taxon>
        <taxon>Myxococcia</taxon>
        <taxon>Myxococcales</taxon>
        <taxon>Cystobacterineae</taxon>
        <taxon>Archangiaceae</taxon>
        <taxon>Archangium</taxon>
    </lineage>
</organism>
<gene>
    <name evidence="2" type="ORF">Q664_00650</name>
</gene>
<dbReference type="Proteomes" id="UP000028547">
    <property type="component" value="Unassembled WGS sequence"/>
</dbReference>
<comment type="caution">
    <text evidence="2">The sequence shown here is derived from an EMBL/GenBank/DDBJ whole genome shotgun (WGS) entry which is preliminary data.</text>
</comment>